<evidence type="ECO:0000313" key="2">
    <source>
        <dbReference type="EMBL" id="CAI6256892.1"/>
    </source>
</evidence>
<proteinExistence type="predicted"/>
<feature type="compositionally biased region" description="Acidic residues" evidence="1">
    <location>
        <begin position="437"/>
        <end position="448"/>
    </location>
</feature>
<dbReference type="AlphaFoldDB" id="A0A9W4U4E0"/>
<evidence type="ECO:0000313" key="3">
    <source>
        <dbReference type="Proteomes" id="UP001152607"/>
    </source>
</evidence>
<sequence length="535" mass="61535">MGNLDDIPEDTARLIVDELRKEHARVLVQLCLVSKKSRDLYQPLLFRSIVIKDSDKMIKLAYALATNTGIRAKVKHAKFKIEFDAHQFDQDESYVVDSRIIEASKSLPFWSYNFQSLLHDRKPCAVLGLVIGWLTDLETVHLEYWLPAHGFRSMFQQRARSTWDVGKYVISTYQMFGAASRTHPHTIPSLKKLRSLWVGGIAPDFAFNHPILENIELNLGDKSLCPTISTMDIFPFEAVSYDTITTTSIYLHATVLNARFSNSLAVCTGGLMQKLTKLKEMTVIVYGYHSTHSYFIDDDLYSFSSLTEALIGNIASLTLRVGFLVQPFHQPRIKNATELPRVRITSNLEVSELILINPKNPQPSWFGRERAEDLFQMRHLTITNANKSVNQILTELIKLKTLKSIPLYRLHIAFLRYTGLIKENHDAHENLRRTGADSEEEVESDYEEMSSANVISESEEEEMDPGTDSDDEDMESEDDETDREGILWELEYDHQFHHDYEELCERLRYHGVTVTEGYDRKISGKEIRFGRRTRA</sequence>
<reference evidence="2" key="1">
    <citation type="submission" date="2023-01" db="EMBL/GenBank/DDBJ databases">
        <authorList>
            <person name="Van Ghelder C."/>
            <person name="Rancurel C."/>
        </authorList>
    </citation>
    <scope>NUCLEOTIDE SEQUENCE</scope>
    <source>
        <strain evidence="2">CNCM I-4278</strain>
    </source>
</reference>
<gene>
    <name evidence="2" type="ORF">PDIGIT_LOCUS1190</name>
</gene>
<accession>A0A9W4U4E0</accession>
<evidence type="ECO:0000256" key="1">
    <source>
        <dbReference type="SAM" id="MobiDB-lite"/>
    </source>
</evidence>
<organism evidence="2 3">
    <name type="scientific">Periconia digitata</name>
    <dbReference type="NCBI Taxonomy" id="1303443"/>
    <lineage>
        <taxon>Eukaryota</taxon>
        <taxon>Fungi</taxon>
        <taxon>Dikarya</taxon>
        <taxon>Ascomycota</taxon>
        <taxon>Pezizomycotina</taxon>
        <taxon>Dothideomycetes</taxon>
        <taxon>Pleosporomycetidae</taxon>
        <taxon>Pleosporales</taxon>
        <taxon>Massarineae</taxon>
        <taxon>Periconiaceae</taxon>
        <taxon>Periconia</taxon>
    </lineage>
</organism>
<feature type="region of interest" description="Disordered" evidence="1">
    <location>
        <begin position="431"/>
        <end position="482"/>
    </location>
</feature>
<keyword evidence="3" id="KW-1185">Reference proteome</keyword>
<dbReference type="EMBL" id="CAOQHR010000001">
    <property type="protein sequence ID" value="CAI6256892.1"/>
    <property type="molecule type" value="Genomic_DNA"/>
</dbReference>
<dbReference type="Proteomes" id="UP001152607">
    <property type="component" value="Unassembled WGS sequence"/>
</dbReference>
<comment type="caution">
    <text evidence="2">The sequence shown here is derived from an EMBL/GenBank/DDBJ whole genome shotgun (WGS) entry which is preliminary data.</text>
</comment>
<name>A0A9W4U4E0_9PLEO</name>
<feature type="compositionally biased region" description="Acidic residues" evidence="1">
    <location>
        <begin position="457"/>
        <end position="482"/>
    </location>
</feature>
<protein>
    <submittedName>
        <fullName evidence="2">Uncharacterized protein</fullName>
    </submittedName>
</protein>